<dbReference type="InterPro" id="IPR043131">
    <property type="entry name" value="BCAT-like_N"/>
</dbReference>
<dbReference type="Gene3D" id="3.20.10.10">
    <property type="entry name" value="D-amino Acid Aminotransferase, subunit A, domain 2"/>
    <property type="match status" value="1"/>
</dbReference>
<evidence type="ECO:0000313" key="15">
    <source>
        <dbReference type="Proteomes" id="UP001228403"/>
    </source>
</evidence>
<dbReference type="NCBIfam" id="NF009897">
    <property type="entry name" value="PRK13357.1"/>
    <property type="match status" value="1"/>
</dbReference>
<dbReference type="EC" id="2.6.1.42" evidence="7"/>
<dbReference type="Pfam" id="PF01063">
    <property type="entry name" value="Aminotran_4"/>
    <property type="match status" value="1"/>
</dbReference>
<comment type="pathway">
    <text evidence="5">Amino-acid biosynthesis; L-leucine biosynthesis; L-leucine from 3-methyl-2-oxobutanoate: step 4/4.</text>
</comment>
<protein>
    <recommendedName>
        <fullName evidence="7">branched-chain-amino-acid transaminase</fullName>
        <ecNumber evidence="7">2.6.1.42</ecNumber>
    </recommendedName>
</protein>
<evidence type="ECO:0000256" key="13">
    <source>
        <dbReference type="ARBA" id="ARBA00049229"/>
    </source>
</evidence>
<keyword evidence="15" id="KW-1185">Reference proteome</keyword>
<sequence length="340" mass="38096">MKEIDWANLSFGYMPTDYNVRCYYRDGKWGEIEVCSEQTINIHMAATCLHYGQEAFEGLKAYRCPDGKVRVFRMDENAARLQSTCRGILMPEVSTELFEEMVTKVVRLNERFIPPYESGASLYIRPLLIGTGAQVGVHPADEYMFVIFVTPVGPYFKGGFATNPYVIIREFDRAAPLGTGTYKVGGNYAASLRANKMAHDLGYSCEFYLDAKEKKYIDECGAANFFGIKNNTYVTPKSSSILPSITNKSLMQLAEDMGMKVEQRQIPEEELATFEEAGACGTAAVISPIERIDDLENKKSYVISKDGKPGPVSTKLYHHLRGIQYGTEPDVHGWTKVVIE</sequence>
<dbReference type="PIRSF" id="PIRSF006468">
    <property type="entry name" value="BCAT1"/>
    <property type="match status" value="1"/>
</dbReference>
<evidence type="ECO:0000256" key="12">
    <source>
        <dbReference type="ARBA" id="ARBA00048798"/>
    </source>
</evidence>
<comment type="cofactor">
    <cofactor evidence="1">
        <name>pyridoxal 5'-phosphate</name>
        <dbReference type="ChEBI" id="CHEBI:597326"/>
    </cofactor>
</comment>
<comment type="pathway">
    <text evidence="4">Amino-acid biosynthesis; L-valine biosynthesis; L-valine from pyruvate: step 4/4.</text>
</comment>
<name>A0ABT7U3P1_9BACE</name>
<dbReference type="NCBIfam" id="TIGR01123">
    <property type="entry name" value="ilvE_II"/>
    <property type="match status" value="1"/>
</dbReference>
<keyword evidence="10" id="KW-0663">Pyridoxal phosphate</keyword>
<evidence type="ECO:0000256" key="9">
    <source>
        <dbReference type="ARBA" id="ARBA00022679"/>
    </source>
</evidence>
<evidence type="ECO:0000256" key="6">
    <source>
        <dbReference type="ARBA" id="ARBA00009320"/>
    </source>
</evidence>
<evidence type="ECO:0000256" key="11">
    <source>
        <dbReference type="ARBA" id="ARBA00048212"/>
    </source>
</evidence>
<keyword evidence="8 14" id="KW-0032">Aminotransferase</keyword>
<proteinExistence type="inferred from homology"/>
<dbReference type="InterPro" id="IPR036038">
    <property type="entry name" value="Aminotransferase-like"/>
</dbReference>
<dbReference type="InterPro" id="IPR043132">
    <property type="entry name" value="BCAT-like_C"/>
</dbReference>
<keyword evidence="9 14" id="KW-0808">Transferase</keyword>
<evidence type="ECO:0000313" key="14">
    <source>
        <dbReference type="EMBL" id="MDM8145140.1"/>
    </source>
</evidence>
<dbReference type="EMBL" id="JAUDCF010000006">
    <property type="protein sequence ID" value="MDM8145140.1"/>
    <property type="molecule type" value="Genomic_DNA"/>
</dbReference>
<dbReference type="PANTHER" id="PTHR42825">
    <property type="entry name" value="AMINO ACID AMINOTRANSFERASE"/>
    <property type="match status" value="1"/>
</dbReference>
<evidence type="ECO:0000256" key="3">
    <source>
        <dbReference type="ARBA" id="ARBA00004824"/>
    </source>
</evidence>
<comment type="function">
    <text evidence="2">Acts on leucine, isoleucine and valine.</text>
</comment>
<reference evidence="14 15" key="1">
    <citation type="submission" date="2023-06" db="EMBL/GenBank/DDBJ databases">
        <authorList>
            <person name="Zeman M."/>
            <person name="Kubasova T."/>
            <person name="Jahodarova E."/>
            <person name="Nykrynova M."/>
            <person name="Rychlik I."/>
        </authorList>
    </citation>
    <scope>NUCLEOTIDE SEQUENCE [LARGE SCALE GENOMIC DNA]</scope>
    <source>
        <strain evidence="14 15">ET4</strain>
    </source>
</reference>
<evidence type="ECO:0000256" key="2">
    <source>
        <dbReference type="ARBA" id="ARBA00003109"/>
    </source>
</evidence>
<comment type="similarity">
    <text evidence="6">Belongs to the class-IV pyridoxal-phosphate-dependent aminotransferase family.</text>
</comment>
<dbReference type="PANTHER" id="PTHR42825:SF2">
    <property type="entry name" value="BRANCHED-CHAIN-AMINO-ACID AMINOTRANSFERASE 3, CHLOROPLASTIC-RELATED"/>
    <property type="match status" value="1"/>
</dbReference>
<dbReference type="InterPro" id="IPR001544">
    <property type="entry name" value="Aminotrans_IV"/>
</dbReference>
<accession>A0ABT7U3P1</accession>
<evidence type="ECO:0000256" key="8">
    <source>
        <dbReference type="ARBA" id="ARBA00022576"/>
    </source>
</evidence>
<dbReference type="SUPFAM" id="SSF56752">
    <property type="entry name" value="D-aminoacid aminotransferase-like PLP-dependent enzymes"/>
    <property type="match status" value="1"/>
</dbReference>
<evidence type="ECO:0000256" key="4">
    <source>
        <dbReference type="ARBA" id="ARBA00004931"/>
    </source>
</evidence>
<comment type="pathway">
    <text evidence="3">Amino-acid biosynthesis; L-isoleucine biosynthesis; L-isoleucine from 2-oxobutanoate: step 4/4.</text>
</comment>
<comment type="catalytic activity">
    <reaction evidence="12">
        <text>L-isoleucine + 2-oxoglutarate = (S)-3-methyl-2-oxopentanoate + L-glutamate</text>
        <dbReference type="Rhea" id="RHEA:24801"/>
        <dbReference type="ChEBI" id="CHEBI:16810"/>
        <dbReference type="ChEBI" id="CHEBI:29985"/>
        <dbReference type="ChEBI" id="CHEBI:35146"/>
        <dbReference type="ChEBI" id="CHEBI:58045"/>
        <dbReference type="EC" id="2.6.1.42"/>
    </reaction>
</comment>
<comment type="catalytic activity">
    <reaction evidence="13">
        <text>L-leucine + 2-oxoglutarate = 4-methyl-2-oxopentanoate + L-glutamate</text>
        <dbReference type="Rhea" id="RHEA:18321"/>
        <dbReference type="ChEBI" id="CHEBI:16810"/>
        <dbReference type="ChEBI" id="CHEBI:17865"/>
        <dbReference type="ChEBI" id="CHEBI:29985"/>
        <dbReference type="ChEBI" id="CHEBI:57427"/>
        <dbReference type="EC" id="2.6.1.42"/>
    </reaction>
</comment>
<evidence type="ECO:0000256" key="5">
    <source>
        <dbReference type="ARBA" id="ARBA00005072"/>
    </source>
</evidence>
<comment type="catalytic activity">
    <reaction evidence="11">
        <text>L-valine + 2-oxoglutarate = 3-methyl-2-oxobutanoate + L-glutamate</text>
        <dbReference type="Rhea" id="RHEA:24813"/>
        <dbReference type="ChEBI" id="CHEBI:11851"/>
        <dbReference type="ChEBI" id="CHEBI:16810"/>
        <dbReference type="ChEBI" id="CHEBI:29985"/>
        <dbReference type="ChEBI" id="CHEBI:57762"/>
        <dbReference type="EC" id="2.6.1.42"/>
    </reaction>
</comment>
<reference evidence="15" key="2">
    <citation type="submission" date="2023-07" db="EMBL/GenBank/DDBJ databases">
        <title>Identification and characterization of horizontal gene transfer across gut microbiota members of farm animals based on homology search.</title>
        <authorList>
            <person name="Schwarzerova J."/>
            <person name="Nykrynova M."/>
            <person name="Jureckova K."/>
            <person name="Cejkova D."/>
            <person name="Rychlik I."/>
        </authorList>
    </citation>
    <scope>NUCLEOTIDE SEQUENCE [LARGE SCALE GENOMIC DNA]</scope>
    <source>
        <strain evidence="15">ET4</strain>
    </source>
</reference>
<gene>
    <name evidence="14" type="ORF">QUW02_04230</name>
</gene>
<dbReference type="CDD" id="cd01557">
    <property type="entry name" value="BCAT_beta_family"/>
    <property type="match status" value="1"/>
</dbReference>
<evidence type="ECO:0000256" key="10">
    <source>
        <dbReference type="ARBA" id="ARBA00022898"/>
    </source>
</evidence>
<organism evidence="14 15">
    <name type="scientific">Bacteroides eggerthii</name>
    <dbReference type="NCBI Taxonomy" id="28111"/>
    <lineage>
        <taxon>Bacteria</taxon>
        <taxon>Pseudomonadati</taxon>
        <taxon>Bacteroidota</taxon>
        <taxon>Bacteroidia</taxon>
        <taxon>Bacteroidales</taxon>
        <taxon>Bacteroidaceae</taxon>
        <taxon>Bacteroides</taxon>
    </lineage>
</organism>
<dbReference type="InterPro" id="IPR005786">
    <property type="entry name" value="B_amino_transII"/>
</dbReference>
<dbReference type="GO" id="GO:0004084">
    <property type="term" value="F:branched-chain-amino-acid transaminase activity"/>
    <property type="evidence" value="ECO:0007669"/>
    <property type="project" value="UniProtKB-EC"/>
</dbReference>
<dbReference type="InterPro" id="IPR033939">
    <property type="entry name" value="BCAT_family"/>
</dbReference>
<evidence type="ECO:0000256" key="7">
    <source>
        <dbReference type="ARBA" id="ARBA00013053"/>
    </source>
</evidence>
<dbReference type="Gene3D" id="3.30.470.10">
    <property type="match status" value="1"/>
</dbReference>
<dbReference type="Proteomes" id="UP001228403">
    <property type="component" value="Unassembled WGS sequence"/>
</dbReference>
<comment type="caution">
    <text evidence="14">The sequence shown here is derived from an EMBL/GenBank/DDBJ whole genome shotgun (WGS) entry which is preliminary data.</text>
</comment>
<evidence type="ECO:0000256" key="1">
    <source>
        <dbReference type="ARBA" id="ARBA00001933"/>
    </source>
</evidence>